<dbReference type="EMBL" id="OX597824">
    <property type="protein sequence ID" value="CAI9730029.1"/>
    <property type="molecule type" value="Genomic_DNA"/>
</dbReference>
<proteinExistence type="predicted"/>
<evidence type="ECO:0000256" key="1">
    <source>
        <dbReference type="SAM" id="MobiDB-lite"/>
    </source>
</evidence>
<name>A0AA36B9G3_OCTVU</name>
<evidence type="ECO:0000313" key="2">
    <source>
        <dbReference type="EMBL" id="CAI9730029.1"/>
    </source>
</evidence>
<evidence type="ECO:0000313" key="3">
    <source>
        <dbReference type="Proteomes" id="UP001162480"/>
    </source>
</evidence>
<accession>A0AA36B9G3</accession>
<feature type="region of interest" description="Disordered" evidence="1">
    <location>
        <begin position="1"/>
        <end position="27"/>
    </location>
</feature>
<dbReference type="Proteomes" id="UP001162480">
    <property type="component" value="Chromosome 11"/>
</dbReference>
<organism evidence="2 3">
    <name type="scientific">Octopus vulgaris</name>
    <name type="common">Common octopus</name>
    <dbReference type="NCBI Taxonomy" id="6645"/>
    <lineage>
        <taxon>Eukaryota</taxon>
        <taxon>Metazoa</taxon>
        <taxon>Spiralia</taxon>
        <taxon>Lophotrochozoa</taxon>
        <taxon>Mollusca</taxon>
        <taxon>Cephalopoda</taxon>
        <taxon>Coleoidea</taxon>
        <taxon>Octopodiformes</taxon>
        <taxon>Octopoda</taxon>
        <taxon>Incirrata</taxon>
        <taxon>Octopodidae</taxon>
        <taxon>Octopus</taxon>
    </lineage>
</organism>
<dbReference type="AlphaFoldDB" id="A0AA36B9G3"/>
<keyword evidence="3" id="KW-1185">Reference proteome</keyword>
<gene>
    <name evidence="2" type="ORF">OCTVUL_1B025578</name>
</gene>
<reference evidence="2" key="1">
    <citation type="submission" date="2023-08" db="EMBL/GenBank/DDBJ databases">
        <authorList>
            <person name="Alioto T."/>
            <person name="Alioto T."/>
            <person name="Gomez Garrido J."/>
        </authorList>
    </citation>
    <scope>NUCLEOTIDE SEQUENCE</scope>
</reference>
<protein>
    <submittedName>
        <fullName evidence="2">Uncharacterized protein</fullName>
    </submittedName>
</protein>
<sequence>METAVETALMETSEESSSTTSKEDEEDDFFSITRFSESRSHSQVTEIQGAELGKYLAGGRLEGGPD</sequence>